<organism evidence="2 3">
    <name type="scientific">Conoideocrella luteorostrata</name>
    <dbReference type="NCBI Taxonomy" id="1105319"/>
    <lineage>
        <taxon>Eukaryota</taxon>
        <taxon>Fungi</taxon>
        <taxon>Dikarya</taxon>
        <taxon>Ascomycota</taxon>
        <taxon>Pezizomycotina</taxon>
        <taxon>Sordariomycetes</taxon>
        <taxon>Hypocreomycetidae</taxon>
        <taxon>Hypocreales</taxon>
        <taxon>Clavicipitaceae</taxon>
        <taxon>Conoideocrella</taxon>
    </lineage>
</organism>
<accession>A0AAJ0CU41</accession>
<proteinExistence type="predicted"/>
<evidence type="ECO:0000313" key="3">
    <source>
        <dbReference type="Proteomes" id="UP001251528"/>
    </source>
</evidence>
<name>A0AAJ0CU41_9HYPO</name>
<dbReference type="EMBL" id="JASWJB010000037">
    <property type="protein sequence ID" value="KAK2608474.1"/>
    <property type="molecule type" value="Genomic_DNA"/>
</dbReference>
<gene>
    <name evidence="2" type="ORF">QQS21_002936</name>
</gene>
<dbReference type="InterPro" id="IPR010730">
    <property type="entry name" value="HET"/>
</dbReference>
<dbReference type="Pfam" id="PF06985">
    <property type="entry name" value="HET"/>
    <property type="match status" value="1"/>
</dbReference>
<feature type="domain" description="Heterokaryon incompatibility" evidence="1">
    <location>
        <begin position="228"/>
        <end position="374"/>
    </location>
</feature>
<evidence type="ECO:0000313" key="2">
    <source>
        <dbReference type="EMBL" id="KAK2608474.1"/>
    </source>
</evidence>
<dbReference type="AlphaFoldDB" id="A0AAJ0CU41"/>
<comment type="caution">
    <text evidence="2">The sequence shown here is derived from an EMBL/GenBank/DDBJ whole genome shotgun (WGS) entry which is preliminary data.</text>
</comment>
<dbReference type="Proteomes" id="UP001251528">
    <property type="component" value="Unassembled WGS sequence"/>
</dbReference>
<reference evidence="2" key="1">
    <citation type="submission" date="2023-06" db="EMBL/GenBank/DDBJ databases">
        <title>Conoideocrella luteorostrata (Hypocreales: Clavicipitaceae), a potential biocontrol fungus for elongate hemlock scale in United States Christmas tree production areas.</title>
        <authorList>
            <person name="Barrett H."/>
            <person name="Lovett B."/>
            <person name="Macias A.M."/>
            <person name="Stajich J.E."/>
            <person name="Kasson M.T."/>
        </authorList>
    </citation>
    <scope>NUCLEOTIDE SEQUENCE</scope>
    <source>
        <strain evidence="2">ARSEF 14590</strain>
    </source>
</reference>
<dbReference type="PANTHER" id="PTHR33112:SF12">
    <property type="entry name" value="HETEROKARYON INCOMPATIBILITY DOMAIN-CONTAINING PROTEIN"/>
    <property type="match status" value="1"/>
</dbReference>
<evidence type="ECO:0000259" key="1">
    <source>
        <dbReference type="Pfam" id="PF06985"/>
    </source>
</evidence>
<protein>
    <recommendedName>
        <fullName evidence="1">Heterokaryon incompatibility domain-containing protein</fullName>
    </recommendedName>
</protein>
<sequence>MLVTRRGNIYLDPAPRADALIDAYTRTRWDYHDPSDTPLPDDDPLQPLCARHAATIGRLRRSSFGPHKFHPGLPLVDGLRDWYFGTVRDIDDRKGWCHVCRLLSDALDPDLPRDDSIAVIACWVWDVLLRQDLEKTATLRLRVSIPSHPPFDIVPLNSDGALFAGRQVATDHFDMDLVRSWIRDCERWHGHQCLDRTRWNTGEYNVPFIRLISLAENRLVETAEPKSYATLSYVWGSNEVFKTLKSNMADLLQPRGIKVQSLPKSISDAITLATCLGFEYLWVDSLCIIQDCDSDKKQQIAIMGSIYSRSSLTIVAAAGKNCHVGIPGLQLKSRSYSQYVARVADDLRLIALRPDTDSSVRSTEWSTRGWTYQEHLLSQRCLFSLHDGSVTFQCRRAVWGEDYCAESRYLDSCAPMKELTLNMGVTQPGSVRDRPPPAVQTVRSSYLQEYSRLVKGYTGRKMTNESDRLIGFDGILDLLRKAFCFRTVQGLPEPIFNFALLWQPGERMKRVSADEKTGRPRFPSWSWAGWKGLVEYENWDEVNGLPALRERGRRVIPLISISLGGSDHIKSFAPGPGKVVFSNEWSEVTSSTEGICYLRGLDKERYYSVPSVSSHLPLPGVPADLQAVGLFFRAHVKKFRLTDRSYSPPMHATAKLPWIERKCRFGLAQESRVKDKWIGSILLPIKYNCSLGLHLSYEFLLLSKSYCFRPQEIELVDAEKVLPYAVCDVMMISRVKGDELQNYRTYFSNLASNNERDGNQLHIRNIVERVGVGRMYYSAWDDGGVEDDFTLV</sequence>
<dbReference type="PANTHER" id="PTHR33112">
    <property type="entry name" value="DOMAIN PROTEIN, PUTATIVE-RELATED"/>
    <property type="match status" value="1"/>
</dbReference>
<keyword evidence="3" id="KW-1185">Reference proteome</keyword>